<evidence type="ECO:0000259" key="4">
    <source>
        <dbReference type="Pfam" id="PF04542"/>
    </source>
</evidence>
<dbReference type="InterPro" id="IPR027383">
    <property type="entry name" value="Znf_put"/>
</dbReference>
<keyword evidence="3" id="KW-0812">Transmembrane</keyword>
<evidence type="ECO:0000256" key="2">
    <source>
        <dbReference type="ARBA" id="ARBA00024438"/>
    </source>
</evidence>
<dbReference type="InterPro" id="IPR041916">
    <property type="entry name" value="Anti_sigma_zinc_sf"/>
</dbReference>
<feature type="domain" description="RNA polymerase sigma-70 region 2" evidence="4">
    <location>
        <begin position="23"/>
        <end position="73"/>
    </location>
</feature>
<dbReference type="GO" id="GO:0003700">
    <property type="term" value="F:DNA-binding transcription factor activity"/>
    <property type="evidence" value="ECO:0007669"/>
    <property type="project" value="InterPro"/>
</dbReference>
<keyword evidence="3" id="KW-1133">Transmembrane helix</keyword>
<dbReference type="AlphaFoldDB" id="A0AA95B8C9"/>
<evidence type="ECO:0000256" key="3">
    <source>
        <dbReference type="SAM" id="Phobius"/>
    </source>
</evidence>
<evidence type="ECO:0000313" key="7">
    <source>
        <dbReference type="Proteomes" id="UP000323393"/>
    </source>
</evidence>
<comment type="caution">
    <text evidence="6">The sequence shown here is derived from an EMBL/GenBank/DDBJ whole genome shotgun (WGS) entry which is preliminary data.</text>
</comment>
<dbReference type="Gene3D" id="1.10.1740.10">
    <property type="match status" value="1"/>
</dbReference>
<dbReference type="Gene3D" id="2.60.40.1630">
    <property type="entry name" value="bacillus anthracis domain"/>
    <property type="match status" value="1"/>
</dbReference>
<evidence type="ECO:0000259" key="5">
    <source>
        <dbReference type="Pfam" id="PF13490"/>
    </source>
</evidence>
<protein>
    <recommendedName>
        <fullName evidence="2">Anti-sigma-W factor RsiW</fullName>
    </recommendedName>
</protein>
<reference evidence="6 7" key="1">
    <citation type="submission" date="2019-08" db="EMBL/GenBank/DDBJ databases">
        <title>Bacillus genomes from the desert of Cuatro Cienegas, Coahuila.</title>
        <authorList>
            <person name="Olmedo-Alvarez G."/>
        </authorList>
    </citation>
    <scope>NUCLEOTIDE SEQUENCE [LARGE SCALE GENOMIC DNA]</scope>
    <source>
        <strain evidence="6 7">CH88_3T</strain>
    </source>
</reference>
<dbReference type="Pfam" id="PF04542">
    <property type="entry name" value="Sigma70_r2"/>
    <property type="match status" value="1"/>
</dbReference>
<gene>
    <name evidence="6" type="ORF">FZC74_03040</name>
</gene>
<comment type="similarity">
    <text evidence="1">Belongs to the zinc-associated anti-sigma factor (ZAS) superfamily. Anti-sigma-W factor family.</text>
</comment>
<name>A0AA95B8C9_9BACI</name>
<dbReference type="InterPro" id="IPR007627">
    <property type="entry name" value="RNA_pol_sigma70_r2"/>
</dbReference>
<dbReference type="SUPFAM" id="SSF88946">
    <property type="entry name" value="Sigma2 domain of RNA polymerase sigma factors"/>
    <property type="match status" value="1"/>
</dbReference>
<dbReference type="InterPro" id="IPR013325">
    <property type="entry name" value="RNA_pol_sigma_r2"/>
</dbReference>
<feature type="domain" description="Putative zinc-finger" evidence="5">
    <location>
        <begin position="173"/>
        <end position="203"/>
    </location>
</feature>
<organism evidence="6 7">
    <name type="scientific">Sutcliffiella horikoshii</name>
    <dbReference type="NCBI Taxonomy" id="79883"/>
    <lineage>
        <taxon>Bacteria</taxon>
        <taxon>Bacillati</taxon>
        <taxon>Bacillota</taxon>
        <taxon>Bacilli</taxon>
        <taxon>Bacillales</taxon>
        <taxon>Bacillaceae</taxon>
        <taxon>Sutcliffiella</taxon>
    </lineage>
</organism>
<dbReference type="Pfam" id="PF13490">
    <property type="entry name" value="zf-HC2"/>
    <property type="match status" value="1"/>
</dbReference>
<dbReference type="GO" id="GO:0006352">
    <property type="term" value="P:DNA-templated transcription initiation"/>
    <property type="evidence" value="ECO:0007669"/>
    <property type="project" value="InterPro"/>
</dbReference>
<proteinExistence type="inferred from homology"/>
<dbReference type="RefSeq" id="WP_148964888.1">
    <property type="nucleotide sequence ID" value="NZ_VTEU01000001.1"/>
</dbReference>
<evidence type="ECO:0000313" key="6">
    <source>
        <dbReference type="EMBL" id="TYS61265.1"/>
    </source>
</evidence>
<feature type="transmembrane region" description="Helical" evidence="3">
    <location>
        <begin position="254"/>
        <end position="274"/>
    </location>
</feature>
<evidence type="ECO:0000256" key="1">
    <source>
        <dbReference type="ARBA" id="ARBA00024353"/>
    </source>
</evidence>
<keyword evidence="3" id="KW-0472">Membrane</keyword>
<accession>A0AA95B8C9</accession>
<dbReference type="Gene3D" id="1.10.10.1320">
    <property type="entry name" value="Anti-sigma factor, zinc-finger domain"/>
    <property type="match status" value="1"/>
</dbReference>
<dbReference type="EMBL" id="VTEU01000001">
    <property type="protein sequence ID" value="TYS61265.1"/>
    <property type="molecule type" value="Genomic_DNA"/>
</dbReference>
<dbReference type="Proteomes" id="UP000323393">
    <property type="component" value="Unassembled WGS sequence"/>
</dbReference>
<sequence length="715" mass="83464">MNEESQEIKEILAGNKDKYFQIIDRYKDKLFAVAYHMSATELEAEKLIEQGFLEVYQNLEKYEESIFFSDWLYERFIPILGKKREKDSTKQAKLPFHNPQYIEMEEALHSLAPEAKFQLLLIKLMDFTPAKLSGFIGKSKEVIEKNYSASLKQIRRCTLSSEIHQEGEDCHSEEELSLYFDGKLSDEAEQKMNDHLEFCPDCREVLHLLKQEEATLEKVLEYPKLNESFNDQVLSKLDPYVPAKPKHRTWKYQLSVVGILGAIFLFSVVILPTLKPLASMVSTYMEHGTIYNVWTEGTYAVTDEGITLEITDVEIDSLYMAVYYEISRVGDEPPKKFPVEDVDFYSSKPLRIVDEVGSHYPVDATIPDHLRHARSLAEEEGEEKERPYYLLKMPDKLPDEFNLEINFARLQGQYGKWNIEIPIRYDKVEDTAVTVKLGKTINIDDKAVVDIMDATYSKNGSRIRYKVNHTKEEEARLRKLLKEHDQEYRMEEILQGRHVGLHVTTEEEHLVLPNYFHFMVYEPNEPVELYFSNYYIGNEQQQQMGNHQIQGKIENPEEELYIKMFGASFQEPTFFSLEVPLKETETTPLESEFSNYKLLDYSLTPEKDGEGNITKYALIINGENQQEGARGDIGWSVSDQSGNYIPTEGWYHYEDMQKEGKKKLLHVDIVNHGTHDEFPETLVIKADYIYTHYDEKEWEKFPLFTQKEKNDSESE</sequence>